<evidence type="ECO:0000256" key="1">
    <source>
        <dbReference type="ARBA" id="ARBA00004370"/>
    </source>
</evidence>
<accession>A0A8W8LZF4</accession>
<dbReference type="AlphaFoldDB" id="A0A8W8LZF4"/>
<evidence type="ECO:0000256" key="3">
    <source>
        <dbReference type="ARBA" id="ARBA00022692"/>
    </source>
</evidence>
<feature type="transmembrane region" description="Helical" evidence="7">
    <location>
        <begin position="104"/>
        <end position="128"/>
    </location>
</feature>
<protein>
    <recommendedName>
        <fullName evidence="10">Proline-rich transmembrane protein 1</fullName>
    </recommendedName>
</protein>
<dbReference type="PANTHER" id="PTHR14948:SF44">
    <property type="entry name" value="PROLINE-RICH TRANSMEMBRANE PROTEIN 1-LIKE"/>
    <property type="match status" value="1"/>
</dbReference>
<evidence type="ECO:0000256" key="4">
    <source>
        <dbReference type="ARBA" id="ARBA00022989"/>
    </source>
</evidence>
<reference evidence="8" key="1">
    <citation type="submission" date="2022-08" db="UniProtKB">
        <authorList>
            <consortium name="EnsemblMetazoa"/>
        </authorList>
    </citation>
    <scope>IDENTIFICATION</scope>
    <source>
        <strain evidence="8">05x7-T-G4-1.051#20</strain>
    </source>
</reference>
<evidence type="ECO:0000256" key="2">
    <source>
        <dbReference type="ARBA" id="ARBA00006843"/>
    </source>
</evidence>
<comment type="subcellular location">
    <subcellularLocation>
        <location evidence="1">Membrane</location>
    </subcellularLocation>
</comment>
<organism evidence="8 9">
    <name type="scientific">Magallana gigas</name>
    <name type="common">Pacific oyster</name>
    <name type="synonym">Crassostrea gigas</name>
    <dbReference type="NCBI Taxonomy" id="29159"/>
    <lineage>
        <taxon>Eukaryota</taxon>
        <taxon>Metazoa</taxon>
        <taxon>Spiralia</taxon>
        <taxon>Lophotrochozoa</taxon>
        <taxon>Mollusca</taxon>
        <taxon>Bivalvia</taxon>
        <taxon>Autobranchia</taxon>
        <taxon>Pteriomorphia</taxon>
        <taxon>Ostreida</taxon>
        <taxon>Ostreoidea</taxon>
        <taxon>Ostreidae</taxon>
        <taxon>Magallana</taxon>
    </lineage>
</organism>
<proteinExistence type="inferred from homology"/>
<dbReference type="InterPro" id="IPR007593">
    <property type="entry name" value="CD225/Dispanin_fam"/>
</dbReference>
<dbReference type="InterPro" id="IPR051423">
    <property type="entry name" value="CD225/Dispanin"/>
</dbReference>
<dbReference type="GO" id="GO:0016020">
    <property type="term" value="C:membrane"/>
    <property type="evidence" value="ECO:0007669"/>
    <property type="project" value="UniProtKB-SubCell"/>
</dbReference>
<feature type="transmembrane region" description="Helical" evidence="7">
    <location>
        <begin position="148"/>
        <end position="172"/>
    </location>
</feature>
<comment type="similarity">
    <text evidence="2">Belongs to the CD225/Dispanin family.</text>
</comment>
<dbReference type="Pfam" id="PF04505">
    <property type="entry name" value="CD225"/>
    <property type="match status" value="1"/>
</dbReference>
<evidence type="ECO:0008006" key="10">
    <source>
        <dbReference type="Google" id="ProtNLM"/>
    </source>
</evidence>
<evidence type="ECO:0000256" key="7">
    <source>
        <dbReference type="SAM" id="Phobius"/>
    </source>
</evidence>
<dbReference type="EnsemblMetazoa" id="G30860.1">
    <property type="protein sequence ID" value="G30860.1:cds"/>
    <property type="gene ID" value="G30860"/>
</dbReference>
<keyword evidence="3 7" id="KW-0812">Transmembrane</keyword>
<dbReference type="EnsemblMetazoa" id="G30860.2">
    <property type="protein sequence ID" value="G30860.2:cds"/>
    <property type="gene ID" value="G30860"/>
</dbReference>
<evidence type="ECO:0000313" key="9">
    <source>
        <dbReference type="Proteomes" id="UP000005408"/>
    </source>
</evidence>
<sequence length="191" mass="20303">MASGNKYEVDPSNAGYDQTPKQTGPNPNQYNAGYNQPPPYVQQPGGYAQYPAGYAQHPTGYAQQPTGYAQQPTGFGHHTNNTVVVTNNAPGPVIIAAPPRGNDWLVPAILSFFFCCPLVGICAIVAAVNARSNYDCGDTSGGRSSASWAKGLTLTSIGIGVACYILIIVLYATVLKSEEDIINNYGYNNNY</sequence>
<evidence type="ECO:0000313" key="8">
    <source>
        <dbReference type="EnsemblMetazoa" id="G30860.2:cds"/>
    </source>
</evidence>
<dbReference type="OrthoDB" id="10038436at2759"/>
<evidence type="ECO:0000256" key="5">
    <source>
        <dbReference type="ARBA" id="ARBA00023136"/>
    </source>
</evidence>
<keyword evidence="5 7" id="KW-0472">Membrane</keyword>
<keyword evidence="9" id="KW-1185">Reference proteome</keyword>
<dbReference type="OMA" id="MASGNKY"/>
<dbReference type="PANTHER" id="PTHR14948">
    <property type="entry name" value="NG5"/>
    <property type="match status" value="1"/>
</dbReference>
<feature type="compositionally biased region" description="Polar residues" evidence="6">
    <location>
        <begin position="15"/>
        <end position="32"/>
    </location>
</feature>
<dbReference type="Proteomes" id="UP000005408">
    <property type="component" value="Unassembled WGS sequence"/>
</dbReference>
<feature type="region of interest" description="Disordered" evidence="6">
    <location>
        <begin position="1"/>
        <end position="48"/>
    </location>
</feature>
<keyword evidence="4 7" id="KW-1133">Transmembrane helix</keyword>
<name>A0A8W8LZF4_MAGGI</name>
<evidence type="ECO:0000256" key="6">
    <source>
        <dbReference type="SAM" id="MobiDB-lite"/>
    </source>
</evidence>